<comment type="caution">
    <text evidence="4">The sequence shown here is derived from an EMBL/GenBank/DDBJ whole genome shotgun (WGS) entry which is preliminary data.</text>
</comment>
<dbReference type="EMBL" id="JAPFFF010000042">
    <property type="protein sequence ID" value="KAK8841231.1"/>
    <property type="molecule type" value="Genomic_DNA"/>
</dbReference>
<proteinExistence type="predicted"/>
<gene>
    <name evidence="4" type="ORF">M9Y10_027432</name>
</gene>
<dbReference type="Pfam" id="PF12796">
    <property type="entry name" value="Ank_2"/>
    <property type="match status" value="2"/>
</dbReference>
<keyword evidence="5" id="KW-1185">Reference proteome</keyword>
<evidence type="ECO:0000256" key="2">
    <source>
        <dbReference type="ARBA" id="ARBA00023043"/>
    </source>
</evidence>
<name>A0ABR2H5N9_9EUKA</name>
<evidence type="ECO:0000313" key="4">
    <source>
        <dbReference type="EMBL" id="KAK8841231.1"/>
    </source>
</evidence>
<dbReference type="PANTHER" id="PTHR24198:SF165">
    <property type="entry name" value="ANKYRIN REPEAT-CONTAINING PROTEIN-RELATED"/>
    <property type="match status" value="1"/>
</dbReference>
<reference evidence="4 5" key="1">
    <citation type="submission" date="2024-04" db="EMBL/GenBank/DDBJ databases">
        <title>Tritrichomonas musculus Genome.</title>
        <authorList>
            <person name="Alves-Ferreira E."/>
            <person name="Grigg M."/>
            <person name="Lorenzi H."/>
            <person name="Galac M."/>
        </authorList>
    </citation>
    <scope>NUCLEOTIDE SEQUENCE [LARGE SCALE GENOMIC DNA]</scope>
    <source>
        <strain evidence="4 5">EAF2021</strain>
    </source>
</reference>
<dbReference type="PROSITE" id="PS50297">
    <property type="entry name" value="ANK_REP_REGION"/>
    <property type="match status" value="1"/>
</dbReference>
<sequence>MDFLDKICEDLKEKYKIEINIQDQLYNITDNKEVLAFFDIQLSGNNEYFNNSTQLISLAHQLVFATLYRPNNTKIYSKIAELINTKYNEYASANEDQPTNQFSLILFNTVCKYLLNIKTFPSISPLIFFLRRLFERNLIVIDQIVTFLHSAQSNNDHNEIIFMSFVVFAPEIEEFNIDSYDSFYNVVEELSFAQTSDDEYQVSDEGSSYHPFRSFITHFCQFQRFDDGEEEEKEVEKWSELKKCVEEECDSSFPLLKAVKKDDVDFLQTIISTNADFDINQRIPKTVFEPNPNANKNYFLIEFCCLFGSVKCFKYLLLNHARLPFMHHIPAIIGGNVEIIHILEQIANSNFQKNEEKKVDAEKTAETVETVENIAYTEFFPEALHYAAIYHQNSIFFWLIESKGKNLFEFDFEGKTIVACAAISNNIEVLIYIIQTGIVKINFADLNYNYKIEKTPLIYACENGSFEVCKILLGQKSIQINFKNYSPIHAALSNSHFHIIRLLCERDDIDLNVTDNDGSTPLHYAILNNDTETVKMLLTSKNKQGLYQVEINRKNRIFFYIFF</sequence>
<dbReference type="InterPro" id="IPR036770">
    <property type="entry name" value="Ankyrin_rpt-contain_sf"/>
</dbReference>
<dbReference type="SUPFAM" id="SSF48403">
    <property type="entry name" value="Ankyrin repeat"/>
    <property type="match status" value="1"/>
</dbReference>
<keyword evidence="2 3" id="KW-0040">ANK repeat</keyword>
<dbReference type="PANTHER" id="PTHR24198">
    <property type="entry name" value="ANKYRIN REPEAT AND PROTEIN KINASE DOMAIN-CONTAINING PROTEIN"/>
    <property type="match status" value="1"/>
</dbReference>
<keyword evidence="1" id="KW-0677">Repeat</keyword>
<evidence type="ECO:0008006" key="6">
    <source>
        <dbReference type="Google" id="ProtNLM"/>
    </source>
</evidence>
<dbReference type="InterPro" id="IPR002110">
    <property type="entry name" value="Ankyrin_rpt"/>
</dbReference>
<protein>
    <recommendedName>
        <fullName evidence="6">DUF3447 domain-containing protein</fullName>
    </recommendedName>
</protein>
<evidence type="ECO:0000256" key="3">
    <source>
        <dbReference type="PROSITE-ProRule" id="PRU00023"/>
    </source>
</evidence>
<feature type="repeat" description="ANK" evidence="3">
    <location>
        <begin position="517"/>
        <end position="538"/>
    </location>
</feature>
<evidence type="ECO:0000313" key="5">
    <source>
        <dbReference type="Proteomes" id="UP001470230"/>
    </source>
</evidence>
<dbReference type="PROSITE" id="PS50088">
    <property type="entry name" value="ANK_REPEAT"/>
    <property type="match status" value="1"/>
</dbReference>
<accession>A0ABR2H5N9</accession>
<evidence type="ECO:0000256" key="1">
    <source>
        <dbReference type="ARBA" id="ARBA00022737"/>
    </source>
</evidence>
<dbReference type="Gene3D" id="1.25.40.20">
    <property type="entry name" value="Ankyrin repeat-containing domain"/>
    <property type="match status" value="2"/>
</dbReference>
<organism evidence="4 5">
    <name type="scientific">Tritrichomonas musculus</name>
    <dbReference type="NCBI Taxonomy" id="1915356"/>
    <lineage>
        <taxon>Eukaryota</taxon>
        <taxon>Metamonada</taxon>
        <taxon>Parabasalia</taxon>
        <taxon>Tritrichomonadida</taxon>
        <taxon>Tritrichomonadidae</taxon>
        <taxon>Tritrichomonas</taxon>
    </lineage>
</organism>
<dbReference type="Proteomes" id="UP001470230">
    <property type="component" value="Unassembled WGS sequence"/>
</dbReference>
<dbReference type="SMART" id="SM00248">
    <property type="entry name" value="ANK"/>
    <property type="match status" value="6"/>
</dbReference>